<protein>
    <submittedName>
        <fullName evidence="2">Uncharacterized protein</fullName>
    </submittedName>
</protein>
<feature type="region of interest" description="Disordered" evidence="1">
    <location>
        <begin position="99"/>
        <end position="121"/>
    </location>
</feature>
<name>A0A397I1B4_9GLOM</name>
<dbReference type="OrthoDB" id="2428333at2759"/>
<organism evidence="2 3">
    <name type="scientific">Diversispora epigaea</name>
    <dbReference type="NCBI Taxonomy" id="1348612"/>
    <lineage>
        <taxon>Eukaryota</taxon>
        <taxon>Fungi</taxon>
        <taxon>Fungi incertae sedis</taxon>
        <taxon>Mucoromycota</taxon>
        <taxon>Glomeromycotina</taxon>
        <taxon>Glomeromycetes</taxon>
        <taxon>Diversisporales</taxon>
        <taxon>Diversisporaceae</taxon>
        <taxon>Diversispora</taxon>
    </lineage>
</organism>
<evidence type="ECO:0000313" key="3">
    <source>
        <dbReference type="Proteomes" id="UP000266861"/>
    </source>
</evidence>
<dbReference type="AlphaFoldDB" id="A0A397I1B4"/>
<dbReference type="Proteomes" id="UP000266861">
    <property type="component" value="Unassembled WGS sequence"/>
</dbReference>
<evidence type="ECO:0000256" key="1">
    <source>
        <dbReference type="SAM" id="MobiDB-lite"/>
    </source>
</evidence>
<evidence type="ECO:0000313" key="2">
    <source>
        <dbReference type="EMBL" id="RHZ69305.1"/>
    </source>
</evidence>
<proteinExistence type="predicted"/>
<gene>
    <name evidence="2" type="ORF">Glove_284g67</name>
</gene>
<reference evidence="2 3" key="1">
    <citation type="submission" date="2018-08" db="EMBL/GenBank/DDBJ databases">
        <title>Genome and evolution of the arbuscular mycorrhizal fungus Diversispora epigaea (formerly Glomus versiforme) and its bacterial endosymbionts.</title>
        <authorList>
            <person name="Sun X."/>
            <person name="Fei Z."/>
            <person name="Harrison M."/>
        </authorList>
    </citation>
    <scope>NUCLEOTIDE SEQUENCE [LARGE SCALE GENOMIC DNA]</scope>
    <source>
        <strain evidence="2 3">IT104</strain>
    </source>
</reference>
<sequence>MKENTQLKVKVTKLEYDFLEIKKQTQTITNTHEIKLQIPNSSVDYSEKMKSQVSNSLQVTSLPIGDHSDKEILFHCETKDSVTTNITLVTPEQIRNTSDSAFNSGVCQKRDSASSIGTETKSLEDKEVNDFLDSENKKKVSNEIRQSIKEKKLCDQTNH</sequence>
<accession>A0A397I1B4</accession>
<comment type="caution">
    <text evidence="2">The sequence shown here is derived from an EMBL/GenBank/DDBJ whole genome shotgun (WGS) entry which is preliminary data.</text>
</comment>
<keyword evidence="3" id="KW-1185">Reference proteome</keyword>
<dbReference type="EMBL" id="PQFF01000260">
    <property type="protein sequence ID" value="RHZ69305.1"/>
    <property type="molecule type" value="Genomic_DNA"/>
</dbReference>